<gene>
    <name evidence="6" type="ORF">J8TS2_22580</name>
</gene>
<evidence type="ECO:0000259" key="5">
    <source>
        <dbReference type="PROSITE" id="PS51898"/>
    </source>
</evidence>
<evidence type="ECO:0000256" key="4">
    <source>
        <dbReference type="ARBA" id="ARBA00023172"/>
    </source>
</evidence>
<dbReference type="CDD" id="cd01189">
    <property type="entry name" value="INT_ICEBs1_C_like"/>
    <property type="match status" value="1"/>
</dbReference>
<evidence type="ECO:0000256" key="2">
    <source>
        <dbReference type="ARBA" id="ARBA00022908"/>
    </source>
</evidence>
<dbReference type="InterPro" id="IPR010998">
    <property type="entry name" value="Integrase_recombinase_N"/>
</dbReference>
<evidence type="ECO:0000256" key="1">
    <source>
        <dbReference type="ARBA" id="ARBA00008857"/>
    </source>
</evidence>
<dbReference type="EMBL" id="BORB01000017">
    <property type="protein sequence ID" value="GIN57939.1"/>
    <property type="molecule type" value="Genomic_DNA"/>
</dbReference>
<dbReference type="Pfam" id="PF14659">
    <property type="entry name" value="Phage_int_SAM_3"/>
    <property type="match status" value="1"/>
</dbReference>
<dbReference type="PANTHER" id="PTHR30349:SF64">
    <property type="entry name" value="PROPHAGE INTEGRASE INTD-RELATED"/>
    <property type="match status" value="1"/>
</dbReference>
<comment type="similarity">
    <text evidence="1">Belongs to the 'phage' integrase family.</text>
</comment>
<organism evidence="6 7">
    <name type="scientific">Lederbergia ruris</name>
    <dbReference type="NCBI Taxonomy" id="217495"/>
    <lineage>
        <taxon>Bacteria</taxon>
        <taxon>Bacillati</taxon>
        <taxon>Bacillota</taxon>
        <taxon>Bacilli</taxon>
        <taxon>Bacillales</taxon>
        <taxon>Bacillaceae</taxon>
        <taxon>Lederbergia</taxon>
    </lineage>
</organism>
<dbReference type="Gene3D" id="1.10.150.130">
    <property type="match status" value="1"/>
</dbReference>
<dbReference type="Proteomes" id="UP000679950">
    <property type="component" value="Unassembled WGS sequence"/>
</dbReference>
<keyword evidence="4" id="KW-0233">DNA recombination</keyword>
<name>A0ABQ4KLB4_9BACI</name>
<evidence type="ECO:0000313" key="7">
    <source>
        <dbReference type="Proteomes" id="UP000679950"/>
    </source>
</evidence>
<evidence type="ECO:0000313" key="6">
    <source>
        <dbReference type="EMBL" id="GIN57939.1"/>
    </source>
</evidence>
<keyword evidence="7" id="KW-1185">Reference proteome</keyword>
<dbReference type="Pfam" id="PF00589">
    <property type="entry name" value="Phage_integrase"/>
    <property type="match status" value="1"/>
</dbReference>
<feature type="domain" description="Tyr recombinase" evidence="5">
    <location>
        <begin position="172"/>
        <end position="373"/>
    </location>
</feature>
<dbReference type="Gene3D" id="1.10.443.10">
    <property type="entry name" value="Intergrase catalytic core"/>
    <property type="match status" value="1"/>
</dbReference>
<keyword evidence="2" id="KW-0229">DNA integration</keyword>
<dbReference type="PANTHER" id="PTHR30349">
    <property type="entry name" value="PHAGE INTEGRASE-RELATED"/>
    <property type="match status" value="1"/>
</dbReference>
<dbReference type="InterPro" id="IPR011010">
    <property type="entry name" value="DNA_brk_join_enz"/>
</dbReference>
<sequence>MIKQYKLKNGEIRYEFQVYLGTDEATGKQMRTTRRGFKTKKEAELALARIKLQVASGEFRKERAETFKEVYELWLLQYENTVEQSTFVKTVSLFDNHILPSIGEYKIEKITVDICQKAVNDWAKKLKNISKVKAYASRVFNFAVKRDFVQKNPFDIVELPRKRNKQLPDETDEKNFYTREQLIEFLSCLEKETNVKAYVLFRLLAFSGMRKGEALALTWRDINFKTKEIRINKALSRGKNSKLYIKSTKTNEARTIKMDEKTMGVLRMWKKKQKEDYFKLGFNTSKPSQLVFSNEKNEFIQPSKTREWILYVQEKYNLKKVTTHGLRHTHCSLLFEAGATLKEVQDRLGHSDIKTTMNIYTHVTKKAQEQAIQKFSSYVNL</sequence>
<dbReference type="SUPFAM" id="SSF56349">
    <property type="entry name" value="DNA breaking-rejoining enzymes"/>
    <property type="match status" value="1"/>
</dbReference>
<evidence type="ECO:0000256" key="3">
    <source>
        <dbReference type="ARBA" id="ARBA00023125"/>
    </source>
</evidence>
<dbReference type="PROSITE" id="PS51898">
    <property type="entry name" value="TYR_RECOMBINASE"/>
    <property type="match status" value="1"/>
</dbReference>
<dbReference type="InterPro" id="IPR013762">
    <property type="entry name" value="Integrase-like_cat_sf"/>
</dbReference>
<keyword evidence="3" id="KW-0238">DNA-binding</keyword>
<dbReference type="InterPro" id="IPR050090">
    <property type="entry name" value="Tyrosine_recombinase_XerCD"/>
</dbReference>
<dbReference type="RefSeq" id="WP_246516837.1">
    <property type="nucleotide sequence ID" value="NZ_BORB01000017.1"/>
</dbReference>
<dbReference type="InterPro" id="IPR002104">
    <property type="entry name" value="Integrase_catalytic"/>
</dbReference>
<protein>
    <submittedName>
        <fullName evidence="6">Site-specific integrase</fullName>
    </submittedName>
</protein>
<accession>A0ABQ4KLB4</accession>
<dbReference type="InterPro" id="IPR004107">
    <property type="entry name" value="Integrase_SAM-like_N"/>
</dbReference>
<comment type="caution">
    <text evidence="6">The sequence shown here is derived from an EMBL/GenBank/DDBJ whole genome shotgun (WGS) entry which is preliminary data.</text>
</comment>
<dbReference type="InterPro" id="IPR028259">
    <property type="entry name" value="AP2-like_int_N"/>
</dbReference>
<dbReference type="Pfam" id="PF14657">
    <property type="entry name" value="Arm-DNA-bind_4"/>
    <property type="match status" value="1"/>
</dbReference>
<reference evidence="6 7" key="1">
    <citation type="submission" date="2021-03" db="EMBL/GenBank/DDBJ databases">
        <title>Antimicrobial resistance genes in bacteria isolated from Japanese honey, and their potential for conferring macrolide and lincosamide resistance in the American foulbrood pathogen Paenibacillus larvae.</title>
        <authorList>
            <person name="Okamoto M."/>
            <person name="Kumagai M."/>
            <person name="Kanamori H."/>
            <person name="Takamatsu D."/>
        </authorList>
    </citation>
    <scope>NUCLEOTIDE SEQUENCE [LARGE SCALE GENOMIC DNA]</scope>
    <source>
        <strain evidence="6 7">J8TS2</strain>
    </source>
</reference>
<proteinExistence type="inferred from homology"/>